<organism evidence="2">
    <name type="scientific">Trichodesmium erythraeum (strain IMS101)</name>
    <dbReference type="NCBI Taxonomy" id="203124"/>
    <lineage>
        <taxon>Bacteria</taxon>
        <taxon>Bacillati</taxon>
        <taxon>Cyanobacteriota</taxon>
        <taxon>Cyanophyceae</taxon>
        <taxon>Oscillatoriophycideae</taxon>
        <taxon>Oscillatoriales</taxon>
        <taxon>Microcoleaceae</taxon>
        <taxon>Trichodesmium</taxon>
    </lineage>
</organism>
<gene>
    <name evidence="2" type="ordered locus">Tery_1183</name>
</gene>
<name>Q116N3_TRIEI</name>
<dbReference type="RefSeq" id="WP_011610927.1">
    <property type="nucleotide sequence ID" value="NC_008312.1"/>
</dbReference>
<sequence length="338" mass="39212">MKPDNYSSELTNSVRVTKTLETLPRGWISLSEDELIEAYNYAPRVLSRKAIKVSKIDFRGWRYSNSEVLLGEERNGNYWVMVTEKGCYWLLPKANFRINSFNKDTVKSLFKFNGSLSEDAREFILVKLAKVSLTPGGDQWRLEERGVLDFGGNSQLSRLQSELEGVKEEREKLESELRLARDERDRFASQVAELAYDRLQKTLAKLEEGDRWRSNLTERLERLEQAGALQEQRCSNLEADYFQRLAQLKSELSEKLVQLQSQLSKLEESEINNIYQLQEITHKQKNNTTYLKAVGAEINKINSQILKLKEELQRLLEGELRPIKELVSLFGGWLRNSP</sequence>
<proteinExistence type="predicted"/>
<dbReference type="AlphaFoldDB" id="Q116N3"/>
<protein>
    <submittedName>
        <fullName evidence="2">Uncharacterized protein</fullName>
    </submittedName>
</protein>
<dbReference type="KEGG" id="ter:Tery_1183"/>
<dbReference type="STRING" id="203124.Tery_1183"/>
<accession>Q116N3</accession>
<evidence type="ECO:0000256" key="1">
    <source>
        <dbReference type="SAM" id="Coils"/>
    </source>
</evidence>
<keyword evidence="1" id="KW-0175">Coiled coil</keyword>
<dbReference type="HOGENOM" id="CLU_821206_0_0_3"/>
<evidence type="ECO:0000313" key="2">
    <source>
        <dbReference type="EMBL" id="ABG50541.1"/>
    </source>
</evidence>
<feature type="coiled-coil region" evidence="1">
    <location>
        <begin position="156"/>
        <end position="318"/>
    </location>
</feature>
<dbReference type="eggNOG" id="COG1196">
    <property type="taxonomic scope" value="Bacteria"/>
</dbReference>
<reference evidence="2" key="1">
    <citation type="submission" date="2006-06" db="EMBL/GenBank/DDBJ databases">
        <title>Complete sequence of Trichodesmium erythraeum IMS101.</title>
        <authorList>
            <consortium name="US DOE Joint Genome Institute"/>
            <person name="Copeland A."/>
            <person name="Lucas S."/>
            <person name="Lapidus A."/>
            <person name="Barry K."/>
            <person name="Detter J.C."/>
            <person name="Glavina del Rio T."/>
            <person name="Hammon N."/>
            <person name="Israni S."/>
            <person name="Dalin E."/>
            <person name="Tice H."/>
            <person name="Pitluck S."/>
            <person name="Kiss H."/>
            <person name="Munk A.C."/>
            <person name="Brettin T."/>
            <person name="Bruce D."/>
            <person name="Han C."/>
            <person name="Tapia R."/>
            <person name="Gilna P."/>
            <person name="Schmutz J."/>
            <person name="Larimer F."/>
            <person name="Land M."/>
            <person name="Hauser L."/>
            <person name="Kyrpides N."/>
            <person name="Kim E."/>
            <person name="Richardson P."/>
        </authorList>
    </citation>
    <scope>NUCLEOTIDE SEQUENCE [LARGE SCALE GENOMIC DNA]</scope>
    <source>
        <strain evidence="2">IMS101</strain>
    </source>
</reference>
<dbReference type="EMBL" id="CP000393">
    <property type="protein sequence ID" value="ABG50541.1"/>
    <property type="molecule type" value="Genomic_DNA"/>
</dbReference>
<dbReference type="OrthoDB" id="518132at2"/>